<proteinExistence type="predicted"/>
<dbReference type="OrthoDB" id="2951834at2759"/>
<name>A0A9P5PW76_9AGAR</name>
<dbReference type="SUPFAM" id="SSF52047">
    <property type="entry name" value="RNI-like"/>
    <property type="match status" value="1"/>
</dbReference>
<comment type="caution">
    <text evidence="1">The sequence shown here is derived from an EMBL/GenBank/DDBJ whole genome shotgun (WGS) entry which is preliminary data.</text>
</comment>
<keyword evidence="2" id="KW-1185">Reference proteome</keyword>
<sequence>MFSFLSLPVELRLITYAFYLSDIQQVSRNQQPTNAHYTILHVCRQIAYEAGDLANFRSYISLSYEDQISAFNANVSDQAASRITHADIANDARMVGISGMSAVPASQLYLVLSKLVSLRELRVFECHRSRPMKDFIPGARFTLQFEKAMFPSSETPLLDAYELYLSPFRSSTRVFQVMPSDNIKSLRLSGDCGIRTGTKLPLLSDLTLAGVTGHHLDHHFHEHFAQSHLQTFQYREGDRSGARFELRDHHLNSLFGSASRLHKLVLLGCSCLSSSALTLCLSKLEHLHYLALSFVSVHEPNVNFITVLPAALAILKIAWHSSLRVEERKQLLQSIEQLLMRPPALALLYVYFSGEDLHMEQSRSWSKLAEKRMIELRLGPWDEDEII</sequence>
<gene>
    <name evidence="1" type="ORF">BDP27DRAFT_1326046</name>
</gene>
<evidence type="ECO:0000313" key="1">
    <source>
        <dbReference type="EMBL" id="KAF9069125.1"/>
    </source>
</evidence>
<dbReference type="AlphaFoldDB" id="A0A9P5PW76"/>
<evidence type="ECO:0000313" key="2">
    <source>
        <dbReference type="Proteomes" id="UP000772434"/>
    </source>
</evidence>
<accession>A0A9P5PW76</accession>
<reference evidence="1" key="1">
    <citation type="submission" date="2020-11" db="EMBL/GenBank/DDBJ databases">
        <authorList>
            <consortium name="DOE Joint Genome Institute"/>
            <person name="Ahrendt S."/>
            <person name="Riley R."/>
            <person name="Andreopoulos W."/>
            <person name="Labutti K."/>
            <person name="Pangilinan J."/>
            <person name="Ruiz-Duenas F.J."/>
            <person name="Barrasa J.M."/>
            <person name="Sanchez-Garcia M."/>
            <person name="Camarero S."/>
            <person name="Miyauchi S."/>
            <person name="Serrano A."/>
            <person name="Linde D."/>
            <person name="Babiker R."/>
            <person name="Drula E."/>
            <person name="Ayuso-Fernandez I."/>
            <person name="Pacheco R."/>
            <person name="Padilla G."/>
            <person name="Ferreira P."/>
            <person name="Barriuso J."/>
            <person name="Kellner H."/>
            <person name="Castanera R."/>
            <person name="Alfaro M."/>
            <person name="Ramirez L."/>
            <person name="Pisabarro A.G."/>
            <person name="Kuo A."/>
            <person name="Tritt A."/>
            <person name="Lipzen A."/>
            <person name="He G."/>
            <person name="Yan M."/>
            <person name="Ng V."/>
            <person name="Cullen D."/>
            <person name="Martin F."/>
            <person name="Rosso M.-N."/>
            <person name="Henrissat B."/>
            <person name="Hibbett D."/>
            <person name="Martinez A.T."/>
            <person name="Grigoriev I.V."/>
        </authorList>
    </citation>
    <scope>NUCLEOTIDE SEQUENCE</scope>
    <source>
        <strain evidence="1">AH 40177</strain>
    </source>
</reference>
<dbReference type="EMBL" id="JADNRY010000054">
    <property type="protein sequence ID" value="KAF9069125.1"/>
    <property type="molecule type" value="Genomic_DNA"/>
</dbReference>
<organism evidence="1 2">
    <name type="scientific">Rhodocollybia butyracea</name>
    <dbReference type="NCBI Taxonomy" id="206335"/>
    <lineage>
        <taxon>Eukaryota</taxon>
        <taxon>Fungi</taxon>
        <taxon>Dikarya</taxon>
        <taxon>Basidiomycota</taxon>
        <taxon>Agaricomycotina</taxon>
        <taxon>Agaricomycetes</taxon>
        <taxon>Agaricomycetidae</taxon>
        <taxon>Agaricales</taxon>
        <taxon>Marasmiineae</taxon>
        <taxon>Omphalotaceae</taxon>
        <taxon>Rhodocollybia</taxon>
    </lineage>
</organism>
<protein>
    <submittedName>
        <fullName evidence="1">Uncharacterized protein</fullName>
    </submittedName>
</protein>
<dbReference type="Proteomes" id="UP000772434">
    <property type="component" value="Unassembled WGS sequence"/>
</dbReference>